<feature type="domain" description="AAA+ ATPase" evidence="13">
    <location>
        <begin position="186"/>
        <end position="336"/>
    </location>
</feature>
<evidence type="ECO:0000256" key="10">
    <source>
        <dbReference type="ARBA" id="ARBA00026209"/>
    </source>
</evidence>
<dbReference type="EMBL" id="LVLJ01001228">
    <property type="protein sequence ID" value="OAE30904.1"/>
    <property type="molecule type" value="Genomic_DNA"/>
</dbReference>
<evidence type="ECO:0000256" key="1">
    <source>
        <dbReference type="ARBA" id="ARBA00004161"/>
    </source>
</evidence>
<evidence type="ECO:0000256" key="8">
    <source>
        <dbReference type="ARBA" id="ARBA00023136"/>
    </source>
</evidence>
<dbReference type="Gene3D" id="1.25.10.10">
    <property type="entry name" value="Leucine-rich Repeat Variant"/>
    <property type="match status" value="7"/>
</dbReference>
<feature type="repeat" description="ARM" evidence="11">
    <location>
        <begin position="1614"/>
        <end position="1653"/>
    </location>
</feature>
<dbReference type="PANTHER" id="PTHR47249:SF1">
    <property type="entry name" value="VACUOLAR PROTEIN 8"/>
    <property type="match status" value="1"/>
</dbReference>
<name>A0A176WDB0_MARPO</name>
<sequence>MVLSQAIQAGGSIIQSVTAIQTMGNNRYNASDEWDDFGVQIERLHHEYSMWMAKMSKQGIISEEVGLQLVAKLNRALSLFQAEETKLRNMENRSWFGRIYCFHFRAVVFPSRLSQTLKDVIDAFADLPLLSLREEIGMGKEVGSLRISSLVKRPLLPPLLPLVESKYVPFRISESAIYQALENPAGPRVILLHGGPGRGKSTLAKAIALHYANQTSSTGRTFDHVAILQCGPRMLSQNTQMELLRSLGGRGSDVEEIASTTPNVLRTRMKSRTILVILDDVWLLEPLQQVVELGGDRVKYLVTSQKATLLQNAMPVEIQSVELEDARRILALHVPGLLDGQIPKHLQDVSDSMIKQTDNNPLALASLAMTIHRTRADDIDEWQNTAKAHFDLLKLDDMNRAPVFDGTRPKSFWATMKLVRQSLPADAQELLTLSSVLESPSTPEAVVKLLYGWHCRKRGGNLYMFTRWRSELEDNGSMLRVENKIIIQSKSGDSSFSQKTWSLHSLQKSFVRSEMRAEVEKLLDSFFGSANNQAVVVDIGDDNSMTRAVEDIDSDEEFDAEQDEPANSENGDSDISDSESVADDSDETGEEADDSEGVVGDPEEIDVAMDDQEKMVLFLCALYMDDDFSRRAVERLRIAGSIFKIRVRRSAIEPILQLLPEHDDESDQARVQRQFVQKVFLTYLTSGELNDEGLAHLLWKAGPSVALVATYVLQSIASLAVYEEGKILLSTKTKNVMAAVAAFLEEGVDDDVQNQVLQTLTTLAIYKENHESIISASPHVLEKLVGFLAETTPPERQMTVCVILANLTQGEDNPVGSKIPVGCVKELVRLLFKKQSQLHALLPLINMAGSDVEVAETILEFPGVVREVVSMLSNNDPRVQEHAAKALAMFGRNSVDNRQKVFQQSPSCVSELLKLITSDKVHAVQVQALLALNEMENGRTIITGTPKCLAELLKLLSALMEQVEDVQVRALEALAQQALADEKTSNTILMSPGAISDLVTLLSKSDIPNVQSEAARTLAFLARRSVENGKTILMEAPGCIRDLLNLLSKKHSSKTQVQLRAAEALGDLAYKNVEASREILETPGAVRKIGRLLTSEYPGVHSEAARALGILADSSEEHGKLIIMECPKLLTELLKLISSTHEPDVQVRAVTALGNLAYEDPEISRTILESPGAIEGLVSLLSKKEAPDVQEEAARTVANLSSESVDNSNLIISQSPWCIRELVKLLSSDYSAGVRCRAVEALAELSTENEDIAKDILECPGAVWQLSKLLSADETADNQYQAARVLANLVCESAENVKKIVLDSPECVTDLVGLMTKDHSSDVLYQAAGALGQLALVSLEIASKILEYRTFIKDLVRLLSDDERIDVQLQATEVLSILATSSVENRKIILQKSPECVPEVVRLLVSTNADVQYGAVHLLACLAHENEENAKEILKHPEAVRDVVSLLSNDDNPDVQEEAIKTLAFLAGSNPANAKLMVLETPEFVSELVRLISKDRSSDLLYQAGEALAELALGSLEVATKVLEFPGVVKELTWLLSNHDRVEVQLQAAVFLSILASSSVENGKTILVQCPECVTEVLKLISERQDVQYGSVHLLACLAFENVDNSKEILGSPGAVEELVRLLSHDENPDVQEEAARTLAFLADSDAEHGAMILAECPDCIIELVRLLSTDEHCPEVQLRAVEVLTALGSGNIEISGVILDTPGALKGLVGLLAKSNDENWKVQEAAATAVAYIGSDSVEHGKTIFRRSPECVGELVRLMSSDHDARVQRRAAEALAELATVSQETSKKILETSEAVSRLVTLLAHDESPEVQEEAARALANLASENVDNGDMIVLICPECIEELVRLTSMDHSADVQQRAAEALANLAFSNEEISNKIVDCLGAVKDLVNLLSTSKNQLVQEAAARALRNLTSVEDVRSGMASAVGDEAMDALVAVLSRKGNLSSKARYAGVVALTLMDPKKGDAVTLDTKIVAKARGCAKKMLGLFAEALVDFDSTLRWDPKDDSVYSERMYVKAMLQDYEGALSDANKALQLDPYYPFYLQERGVLKIKMGDLKGALADLNKGDGDDYKTLKHRGYVKYLLKDEQGARNDAVRALRIKSSTASSAEPVCIPNDSLSCTTVKYLDFELS</sequence>
<proteinExistence type="inferred from homology"/>
<dbReference type="Gene3D" id="1.25.40.10">
    <property type="entry name" value="Tetratricopeptide repeat domain"/>
    <property type="match status" value="1"/>
</dbReference>
<feature type="repeat" description="ARM" evidence="11">
    <location>
        <begin position="1172"/>
        <end position="1215"/>
    </location>
</feature>
<evidence type="ECO:0000256" key="3">
    <source>
        <dbReference type="ARBA" id="ARBA00004592"/>
    </source>
</evidence>
<dbReference type="InterPro" id="IPR000225">
    <property type="entry name" value="Armadillo"/>
</dbReference>
<dbReference type="Proteomes" id="UP000077202">
    <property type="component" value="Unassembled WGS sequence"/>
</dbReference>
<evidence type="ECO:0000313" key="14">
    <source>
        <dbReference type="EMBL" id="OAE30904.1"/>
    </source>
</evidence>
<dbReference type="SMART" id="SM00567">
    <property type="entry name" value="EZ_HEAT"/>
    <property type="match status" value="14"/>
</dbReference>
<dbReference type="Pfam" id="PF00931">
    <property type="entry name" value="NB-ARC"/>
    <property type="match status" value="1"/>
</dbReference>
<dbReference type="GO" id="GO:0043531">
    <property type="term" value="F:ADP binding"/>
    <property type="evidence" value="ECO:0007669"/>
    <property type="project" value="InterPro"/>
</dbReference>
<feature type="repeat" description="ARM" evidence="11">
    <location>
        <begin position="1128"/>
        <end position="1172"/>
    </location>
</feature>
<keyword evidence="7" id="KW-0677">Repeat</keyword>
<dbReference type="PRINTS" id="PR00364">
    <property type="entry name" value="DISEASERSIST"/>
</dbReference>
<keyword evidence="6" id="KW-0926">Vacuole</keyword>
<dbReference type="Pfam" id="PF00514">
    <property type="entry name" value="Arm"/>
    <property type="match status" value="3"/>
</dbReference>
<dbReference type="PROSITE" id="PS50176">
    <property type="entry name" value="ARM_REPEAT"/>
    <property type="match status" value="6"/>
</dbReference>
<protein>
    <recommendedName>
        <fullName evidence="5">Protein unc-45 homolog B</fullName>
    </recommendedName>
    <alternativeName>
        <fullName evidence="10">Vacuolar protein 8</fullName>
    </alternativeName>
</protein>
<evidence type="ECO:0000256" key="11">
    <source>
        <dbReference type="PROSITE-ProRule" id="PRU00259"/>
    </source>
</evidence>
<organism evidence="14 15">
    <name type="scientific">Marchantia polymorpha subsp. ruderalis</name>
    <dbReference type="NCBI Taxonomy" id="1480154"/>
    <lineage>
        <taxon>Eukaryota</taxon>
        <taxon>Viridiplantae</taxon>
        <taxon>Streptophyta</taxon>
        <taxon>Embryophyta</taxon>
        <taxon>Marchantiophyta</taxon>
        <taxon>Marchantiopsida</taxon>
        <taxon>Marchantiidae</taxon>
        <taxon>Marchantiales</taxon>
        <taxon>Marchantiaceae</taxon>
        <taxon>Marchantia</taxon>
    </lineage>
</organism>
<dbReference type="InterPro" id="IPR045156">
    <property type="entry name" value="Vac8"/>
</dbReference>
<comment type="similarity">
    <text evidence="4">Belongs to the beta-catenin family.</text>
</comment>
<feature type="repeat" description="ARM" evidence="11">
    <location>
        <begin position="1884"/>
        <end position="1927"/>
    </location>
</feature>
<dbReference type="InterPro" id="IPR002182">
    <property type="entry name" value="NB-ARC"/>
</dbReference>
<evidence type="ECO:0000256" key="5">
    <source>
        <dbReference type="ARBA" id="ARBA00020768"/>
    </source>
</evidence>
<feature type="repeat" description="ARM" evidence="11">
    <location>
        <begin position="1795"/>
        <end position="1827"/>
    </location>
</feature>
<dbReference type="SMART" id="SM00382">
    <property type="entry name" value="AAA"/>
    <property type="match status" value="1"/>
</dbReference>
<comment type="caution">
    <text evidence="14">The sequence shown here is derived from an EMBL/GenBank/DDBJ whole genome shotgun (WGS) entry which is preliminary data.</text>
</comment>
<accession>A0A176WDB0</accession>
<keyword evidence="9" id="KW-0449">Lipoprotein</keyword>
<comment type="subcellular location">
    <subcellularLocation>
        <location evidence="1">Cytoplasm</location>
        <location evidence="1">Myofibril</location>
        <location evidence="1">Sarcomere</location>
        <location evidence="1">A band</location>
    </subcellularLocation>
    <subcellularLocation>
        <location evidence="2">Cytoplasm</location>
        <location evidence="2">Myofibril</location>
        <location evidence="2">Sarcomere</location>
        <location evidence="2">Z line</location>
    </subcellularLocation>
    <subcellularLocation>
        <location evidence="3">Vacuole membrane</location>
        <topology evidence="3">Lipid-anchor</topology>
    </subcellularLocation>
</comment>
<gene>
    <name evidence="14" type="ORF">AXG93_3943s1350</name>
</gene>
<evidence type="ECO:0000259" key="13">
    <source>
        <dbReference type="SMART" id="SM00382"/>
    </source>
</evidence>
<evidence type="ECO:0000256" key="9">
    <source>
        <dbReference type="ARBA" id="ARBA00023288"/>
    </source>
</evidence>
<dbReference type="SUPFAM" id="SSF48452">
    <property type="entry name" value="TPR-like"/>
    <property type="match status" value="1"/>
</dbReference>
<feature type="region of interest" description="Disordered" evidence="12">
    <location>
        <begin position="555"/>
        <end position="601"/>
    </location>
</feature>
<dbReference type="GO" id="GO:0043495">
    <property type="term" value="F:protein-membrane adaptor activity"/>
    <property type="evidence" value="ECO:0007669"/>
    <property type="project" value="InterPro"/>
</dbReference>
<reference evidence="14" key="1">
    <citation type="submission" date="2016-03" db="EMBL/GenBank/DDBJ databases">
        <title>Mechanisms controlling the formation of the plant cell surface in tip-growing cells are functionally conserved among land plants.</title>
        <authorList>
            <person name="Honkanen S."/>
            <person name="Jones V.A."/>
            <person name="Morieri G."/>
            <person name="Champion C."/>
            <person name="Hetherington A.J."/>
            <person name="Kelly S."/>
            <person name="Saint-Marcoux D."/>
            <person name="Proust H."/>
            <person name="Prescott H."/>
            <person name="Dolan L."/>
        </authorList>
    </citation>
    <scope>NUCLEOTIDE SEQUENCE [LARGE SCALE GENOMIC DNA]</scope>
    <source>
        <tissue evidence="14">Whole gametophyte</tissue>
    </source>
</reference>
<feature type="repeat" description="ARM" evidence="11">
    <location>
        <begin position="993"/>
        <end position="1022"/>
    </location>
</feature>
<dbReference type="GO" id="GO:0005774">
    <property type="term" value="C:vacuolar membrane"/>
    <property type="evidence" value="ECO:0007669"/>
    <property type="project" value="UniProtKB-SubCell"/>
</dbReference>
<dbReference type="InterPro" id="IPR011989">
    <property type="entry name" value="ARM-like"/>
</dbReference>
<dbReference type="SMART" id="SM00185">
    <property type="entry name" value="ARM"/>
    <property type="match status" value="23"/>
</dbReference>
<evidence type="ECO:0000256" key="2">
    <source>
        <dbReference type="ARBA" id="ARBA00004216"/>
    </source>
</evidence>
<dbReference type="InterPro" id="IPR011990">
    <property type="entry name" value="TPR-like_helical_dom_sf"/>
</dbReference>
<dbReference type="SUPFAM" id="SSF48371">
    <property type="entry name" value="ARM repeat"/>
    <property type="match status" value="4"/>
</dbReference>
<dbReference type="InterPro" id="IPR003593">
    <property type="entry name" value="AAA+_ATPase"/>
</dbReference>
<evidence type="ECO:0000256" key="4">
    <source>
        <dbReference type="ARBA" id="ARBA00005462"/>
    </source>
</evidence>
<dbReference type="PANTHER" id="PTHR47249">
    <property type="entry name" value="VACUOLAR PROTEIN 8"/>
    <property type="match status" value="1"/>
</dbReference>
<evidence type="ECO:0000313" key="15">
    <source>
        <dbReference type="Proteomes" id="UP000077202"/>
    </source>
</evidence>
<dbReference type="GO" id="GO:0071562">
    <property type="term" value="P:nucleus-vacuole junction assembly"/>
    <property type="evidence" value="ECO:0007669"/>
    <property type="project" value="InterPro"/>
</dbReference>
<keyword evidence="8" id="KW-0472">Membrane</keyword>
<evidence type="ECO:0000256" key="12">
    <source>
        <dbReference type="SAM" id="MobiDB-lite"/>
    </source>
</evidence>
<dbReference type="InterPro" id="IPR027417">
    <property type="entry name" value="P-loop_NTPase"/>
</dbReference>
<dbReference type="InterPro" id="IPR004155">
    <property type="entry name" value="PBS_lyase_HEAT"/>
</dbReference>
<keyword evidence="15" id="KW-1185">Reference proteome</keyword>
<evidence type="ECO:0000256" key="7">
    <source>
        <dbReference type="ARBA" id="ARBA00022737"/>
    </source>
</evidence>
<dbReference type="SUPFAM" id="SSF52540">
    <property type="entry name" value="P-loop containing nucleoside triphosphate hydrolases"/>
    <property type="match status" value="1"/>
</dbReference>
<dbReference type="InterPro" id="IPR016024">
    <property type="entry name" value="ARM-type_fold"/>
</dbReference>
<dbReference type="Gene3D" id="3.40.50.300">
    <property type="entry name" value="P-loop containing nucleotide triphosphate hydrolases"/>
    <property type="match status" value="1"/>
</dbReference>
<evidence type="ECO:0000256" key="6">
    <source>
        <dbReference type="ARBA" id="ARBA00022554"/>
    </source>
</evidence>
<dbReference type="Pfam" id="PF13646">
    <property type="entry name" value="HEAT_2"/>
    <property type="match status" value="1"/>
</dbReference>